<gene>
    <name evidence="4" type="ORF">GA0070612_0090</name>
</gene>
<feature type="region of interest" description="Disordered" evidence="1">
    <location>
        <begin position="1"/>
        <end position="35"/>
    </location>
</feature>
<dbReference type="InterPro" id="IPR050879">
    <property type="entry name" value="Acyltransferase_3"/>
</dbReference>
<keyword evidence="5" id="KW-1185">Reference proteome</keyword>
<feature type="transmembrane region" description="Helical" evidence="2">
    <location>
        <begin position="343"/>
        <end position="367"/>
    </location>
</feature>
<evidence type="ECO:0000313" key="4">
    <source>
        <dbReference type="EMBL" id="SCE66684.1"/>
    </source>
</evidence>
<dbReference type="Proteomes" id="UP000198224">
    <property type="component" value="Chromosome I"/>
</dbReference>
<reference evidence="5" key="1">
    <citation type="submission" date="2016-06" db="EMBL/GenBank/DDBJ databases">
        <authorList>
            <person name="Varghese N."/>
            <person name="Submissions Spin"/>
        </authorList>
    </citation>
    <scope>NUCLEOTIDE SEQUENCE [LARGE SCALE GENOMIC DNA]</scope>
    <source>
        <strain evidence="5">DSM 45160</strain>
    </source>
</reference>
<feature type="region of interest" description="Disordered" evidence="1">
    <location>
        <begin position="386"/>
        <end position="423"/>
    </location>
</feature>
<dbReference type="GO" id="GO:0016787">
    <property type="term" value="F:hydrolase activity"/>
    <property type="evidence" value="ECO:0007669"/>
    <property type="project" value="UniProtKB-KW"/>
</dbReference>
<dbReference type="GO" id="GO:0009103">
    <property type="term" value="P:lipopolysaccharide biosynthetic process"/>
    <property type="evidence" value="ECO:0007669"/>
    <property type="project" value="TreeGrafter"/>
</dbReference>
<evidence type="ECO:0000313" key="5">
    <source>
        <dbReference type="Proteomes" id="UP000198224"/>
    </source>
</evidence>
<feature type="transmembrane region" description="Helical" evidence="2">
    <location>
        <begin position="201"/>
        <end position="217"/>
    </location>
</feature>
<evidence type="ECO:0000256" key="2">
    <source>
        <dbReference type="SAM" id="Phobius"/>
    </source>
</evidence>
<dbReference type="GO" id="GO:0016747">
    <property type="term" value="F:acyltransferase activity, transferring groups other than amino-acyl groups"/>
    <property type="evidence" value="ECO:0007669"/>
    <property type="project" value="InterPro"/>
</dbReference>
<dbReference type="InterPro" id="IPR002656">
    <property type="entry name" value="Acyl_transf_3_dom"/>
</dbReference>
<accession>A0A1C4U4V6</accession>
<feature type="domain" description="Acyltransferase 3" evidence="3">
    <location>
        <begin position="43"/>
        <end position="364"/>
    </location>
</feature>
<dbReference type="AlphaFoldDB" id="A0A1C4U4V6"/>
<evidence type="ECO:0000259" key="3">
    <source>
        <dbReference type="Pfam" id="PF01757"/>
    </source>
</evidence>
<keyword evidence="4" id="KW-0012">Acyltransferase</keyword>
<keyword evidence="4" id="KW-0808">Transferase</keyword>
<feature type="compositionally biased region" description="Low complexity" evidence="1">
    <location>
        <begin position="387"/>
        <end position="401"/>
    </location>
</feature>
<keyword evidence="2" id="KW-1133">Transmembrane helix</keyword>
<feature type="transmembrane region" description="Helical" evidence="2">
    <location>
        <begin position="174"/>
        <end position="194"/>
    </location>
</feature>
<dbReference type="GO" id="GO:0016020">
    <property type="term" value="C:membrane"/>
    <property type="evidence" value="ECO:0007669"/>
    <property type="project" value="TreeGrafter"/>
</dbReference>
<feature type="transmembrane region" description="Helical" evidence="2">
    <location>
        <begin position="122"/>
        <end position="143"/>
    </location>
</feature>
<evidence type="ECO:0000256" key="1">
    <source>
        <dbReference type="SAM" id="MobiDB-lite"/>
    </source>
</evidence>
<feature type="transmembrane region" description="Helical" evidence="2">
    <location>
        <begin position="42"/>
        <end position="63"/>
    </location>
</feature>
<feature type="transmembrane region" description="Helical" evidence="2">
    <location>
        <begin position="223"/>
        <end position="244"/>
    </location>
</feature>
<keyword evidence="2" id="KW-0812">Transmembrane</keyword>
<organism evidence="4 5">
    <name type="scientific">Micromonospora chokoriensis</name>
    <dbReference type="NCBI Taxonomy" id="356851"/>
    <lineage>
        <taxon>Bacteria</taxon>
        <taxon>Bacillati</taxon>
        <taxon>Actinomycetota</taxon>
        <taxon>Actinomycetes</taxon>
        <taxon>Micromonosporales</taxon>
        <taxon>Micromonosporaceae</taxon>
        <taxon>Micromonospora</taxon>
    </lineage>
</organism>
<dbReference type="Pfam" id="PF01757">
    <property type="entry name" value="Acyl_transf_3"/>
    <property type="match status" value="1"/>
</dbReference>
<keyword evidence="4" id="KW-0378">Hydrolase</keyword>
<feature type="transmembrane region" description="Helical" evidence="2">
    <location>
        <begin position="313"/>
        <end position="331"/>
    </location>
</feature>
<name>A0A1C4U4V6_9ACTN</name>
<dbReference type="EMBL" id="LT607409">
    <property type="protein sequence ID" value="SCE66684.1"/>
    <property type="molecule type" value="Genomic_DNA"/>
</dbReference>
<feature type="transmembrane region" description="Helical" evidence="2">
    <location>
        <begin position="89"/>
        <end position="110"/>
    </location>
</feature>
<protein>
    <submittedName>
        <fullName evidence="4">Peptidoglycan/LPS O-acetylase OafA/YrhL, contains acyltransferase and SGNH-hydrolase domains</fullName>
    </submittedName>
</protein>
<proteinExistence type="predicted"/>
<feature type="transmembrane region" description="Helical" evidence="2">
    <location>
        <begin position="281"/>
        <end position="306"/>
    </location>
</feature>
<keyword evidence="2" id="KW-0472">Membrane</keyword>
<dbReference type="PANTHER" id="PTHR23028">
    <property type="entry name" value="ACETYLTRANSFERASE"/>
    <property type="match status" value="1"/>
</dbReference>
<feature type="compositionally biased region" description="Low complexity" evidence="1">
    <location>
        <begin position="411"/>
        <end position="423"/>
    </location>
</feature>
<feature type="transmembrane region" description="Helical" evidence="2">
    <location>
        <begin position="251"/>
        <end position="269"/>
    </location>
</feature>
<sequence length="423" mass="46514">MTVQAAPVTGVEDTPDRPAVPPAATPRETPSAPSRRSRSDRLYILDLLRFCAAVAVLGFHVFVDNDNRGAWGKSAVDLFGEPIVSVFRYGWMGVEFFFVISGFVICMSCWGRSVADFAISRVTRLMPAYVFAVLATSAALTFWPLDSGPPQPSHVLINATMLQTFVGIPNIDSVYWTLFVELKFYLLFAVVVWFGLTYKRVVLFCVLWMTAALYAEYSQVKPLIQFVEAGFAPYFVAGIALYLIYRFGPNLVAWGIFGTSMVIGLITLGRRVDGQNADKPVVSFEVALPVMFLFFALMAGVALGWFSWFKWRGLTVIGALTYPVYLLHMQFSRIVVIRFHDSVSPWLLVAAFAAGVLLLAYLTNRFVERPLAKMLRRQLRKGFAEISAKSASGSGSDTSTGPRTANSDQYGGSVSSGAASPVA</sequence>
<dbReference type="PANTHER" id="PTHR23028:SF53">
    <property type="entry name" value="ACYL_TRANSF_3 DOMAIN-CONTAINING PROTEIN"/>
    <property type="match status" value="1"/>
</dbReference>